<dbReference type="EMBL" id="RWGY01000004">
    <property type="protein sequence ID" value="TVU44328.1"/>
    <property type="molecule type" value="Genomic_DNA"/>
</dbReference>
<protein>
    <submittedName>
        <fullName evidence="2">Uncharacterized protein</fullName>
    </submittedName>
</protein>
<feature type="transmembrane region" description="Helical" evidence="1">
    <location>
        <begin position="80"/>
        <end position="102"/>
    </location>
</feature>
<reference evidence="2 3" key="1">
    <citation type="journal article" date="2019" name="Sci. Rep.">
        <title>A high-quality genome of Eragrostis curvula grass provides insights into Poaceae evolution and supports new strategies to enhance forage quality.</title>
        <authorList>
            <person name="Carballo J."/>
            <person name="Santos B.A.C.M."/>
            <person name="Zappacosta D."/>
            <person name="Garbus I."/>
            <person name="Selva J.P."/>
            <person name="Gallo C.A."/>
            <person name="Diaz A."/>
            <person name="Albertini E."/>
            <person name="Caccamo M."/>
            <person name="Echenique V."/>
        </authorList>
    </citation>
    <scope>NUCLEOTIDE SEQUENCE [LARGE SCALE GENOMIC DNA]</scope>
    <source>
        <strain evidence="3">cv. Victoria</strain>
        <tissue evidence="2">Leaf</tissue>
    </source>
</reference>
<accession>A0A5J9W873</accession>
<keyword evidence="1" id="KW-1133">Transmembrane helix</keyword>
<evidence type="ECO:0000313" key="2">
    <source>
        <dbReference type="EMBL" id="TVU44328.1"/>
    </source>
</evidence>
<sequence length="104" mass="11679">MAMRSLVGMVKALPRRAAASVAAAVKDKKGSMTSEGPFDPARFWSVDEPIHVTRAKFQEKRNRDWEEFQKRSRAFRKRTWVMVVAGYGAMGYAATSVVRSVAKI</sequence>
<gene>
    <name evidence="2" type="ORF">EJB05_03764</name>
</gene>
<evidence type="ECO:0000256" key="1">
    <source>
        <dbReference type="SAM" id="Phobius"/>
    </source>
</evidence>
<keyword evidence="3" id="KW-1185">Reference proteome</keyword>
<dbReference type="Proteomes" id="UP000324897">
    <property type="component" value="Chromosome 5"/>
</dbReference>
<proteinExistence type="predicted"/>
<organism evidence="2 3">
    <name type="scientific">Eragrostis curvula</name>
    <name type="common">weeping love grass</name>
    <dbReference type="NCBI Taxonomy" id="38414"/>
    <lineage>
        <taxon>Eukaryota</taxon>
        <taxon>Viridiplantae</taxon>
        <taxon>Streptophyta</taxon>
        <taxon>Embryophyta</taxon>
        <taxon>Tracheophyta</taxon>
        <taxon>Spermatophyta</taxon>
        <taxon>Magnoliopsida</taxon>
        <taxon>Liliopsida</taxon>
        <taxon>Poales</taxon>
        <taxon>Poaceae</taxon>
        <taxon>PACMAD clade</taxon>
        <taxon>Chloridoideae</taxon>
        <taxon>Eragrostideae</taxon>
        <taxon>Eragrostidinae</taxon>
        <taxon>Eragrostis</taxon>
    </lineage>
</organism>
<name>A0A5J9W873_9POAL</name>
<comment type="caution">
    <text evidence="2">The sequence shown here is derived from an EMBL/GenBank/DDBJ whole genome shotgun (WGS) entry which is preliminary data.</text>
</comment>
<keyword evidence="1" id="KW-0812">Transmembrane</keyword>
<dbReference type="Gramene" id="TVU44328">
    <property type="protein sequence ID" value="TVU44328"/>
    <property type="gene ID" value="EJB05_03764"/>
</dbReference>
<dbReference type="AlphaFoldDB" id="A0A5J9W873"/>
<keyword evidence="1" id="KW-0472">Membrane</keyword>
<evidence type="ECO:0000313" key="3">
    <source>
        <dbReference type="Proteomes" id="UP000324897"/>
    </source>
</evidence>